<dbReference type="PANTHER" id="PTHR10894:SF0">
    <property type="entry name" value="NUCLEOLAR PROTEIN 56"/>
    <property type="match status" value="1"/>
</dbReference>
<feature type="region of interest" description="Disordered" evidence="6">
    <location>
        <begin position="467"/>
        <end position="573"/>
    </location>
</feature>
<evidence type="ECO:0000256" key="2">
    <source>
        <dbReference type="ARBA" id="ARBA00009211"/>
    </source>
</evidence>
<dbReference type="InterPro" id="IPR042239">
    <property type="entry name" value="Nop_C"/>
</dbReference>
<evidence type="ECO:0000256" key="4">
    <source>
        <dbReference type="ARBA" id="ARBA00023242"/>
    </source>
</evidence>
<dbReference type="OrthoDB" id="6780543at2759"/>
<sequence>MAEDNAVSKKTSNVDLALYECAIGYALFTVKRQSGGISLGLKEVASINDDLAKFGKMVELKSFVPFRNTGEALANVNDISEGIVPEYLKSFLDLNLPKTSGKKSKVVLGVAEAKLAGSLRALYPGFDYETSDTNHVVCDLLRGIRQFHDKFIPGVKADEIEKAGLALGHAYSRARVKFDPAQEDRKISIGLASLETQDKQLNANYMHLINWFSHEFPELAKICSKNEEYPKLMLLIGHKASLTEENKEALMTIFDNDEDKADAVIDAAKVSMGMDLRDEDIEIIGGLATKCIANQNARNSYAAYLEKAMRTVAPNLHALLGTIVGARLIAQSGSLVKLAKEPASTIQILGAEKALFRALKTKSNTPKYGLLYHSSFVQRAKTKDKGRISRYVANKCAIAARIDCFSEKPTAKYGEAFRQQVEDRLEFYNSGKKPAKNQDVMDEVAAFLGGDDLDEDAEDDDAEDIAMADAPAEPVEEKKSKKDKKEKKEKKDKKEKRKRDSDVAMLDSPAVNGDSKKSKKKSKSKATDPELAVPIPGDENTNPRKHSKHDHATSPSCKEFPNRRICKKKNKRG</sequence>
<dbReference type="InterPro" id="IPR012974">
    <property type="entry name" value="NOP58/56_N"/>
</dbReference>
<comment type="similarity">
    <text evidence="2">Belongs to the NOP5/NOP56 family.</text>
</comment>
<keyword evidence="4" id="KW-0539">Nucleus</keyword>
<dbReference type="EMBL" id="KL647752">
    <property type="protein sequence ID" value="KEY73807.1"/>
    <property type="molecule type" value="Genomic_DNA"/>
</dbReference>
<dbReference type="Gene3D" id="1.10.287.4070">
    <property type="match status" value="1"/>
</dbReference>
<dbReference type="Pfam" id="PF01798">
    <property type="entry name" value="Nop"/>
    <property type="match status" value="1"/>
</dbReference>
<protein>
    <recommendedName>
        <fullName evidence="5">Nucleolar protein 56</fullName>
    </recommendedName>
</protein>
<evidence type="ECO:0000259" key="7">
    <source>
        <dbReference type="PROSITE" id="PS51358"/>
    </source>
</evidence>
<dbReference type="GO" id="GO:0030515">
    <property type="term" value="F:snoRNA binding"/>
    <property type="evidence" value="ECO:0007669"/>
    <property type="project" value="InterPro"/>
</dbReference>
<evidence type="ECO:0000313" key="9">
    <source>
        <dbReference type="Proteomes" id="UP000028045"/>
    </source>
</evidence>
<dbReference type="SMART" id="SM00931">
    <property type="entry name" value="NOSIC"/>
    <property type="match status" value="1"/>
</dbReference>
<gene>
    <name evidence="8" type="ORF">S7711_03107</name>
</gene>
<dbReference type="InterPro" id="IPR036070">
    <property type="entry name" value="Nop_dom_sf"/>
</dbReference>
<comment type="subcellular location">
    <subcellularLocation>
        <location evidence="1">Nucleus</location>
        <location evidence="1">Nucleolus</location>
    </subcellularLocation>
</comment>
<dbReference type="PROSITE" id="PS51358">
    <property type="entry name" value="NOP"/>
    <property type="match status" value="1"/>
</dbReference>
<dbReference type="Proteomes" id="UP000028045">
    <property type="component" value="Unassembled WGS sequence"/>
</dbReference>
<dbReference type="HOGENOM" id="CLU_015495_4_0_1"/>
<evidence type="ECO:0000256" key="3">
    <source>
        <dbReference type="ARBA" id="ARBA00022517"/>
    </source>
</evidence>
<keyword evidence="3" id="KW-0690">Ribosome biogenesis</keyword>
<evidence type="ECO:0000256" key="5">
    <source>
        <dbReference type="ARBA" id="ARBA00040742"/>
    </source>
</evidence>
<dbReference type="GO" id="GO:0042254">
    <property type="term" value="P:ribosome biogenesis"/>
    <property type="evidence" value="ECO:0007669"/>
    <property type="project" value="UniProtKB-KW"/>
</dbReference>
<dbReference type="PANTHER" id="PTHR10894">
    <property type="entry name" value="NUCLEOLAR PROTEIN 5 NUCLEOLAR PROTEIN NOP5 NOP58"/>
    <property type="match status" value="1"/>
</dbReference>
<dbReference type="Pfam" id="PF08156">
    <property type="entry name" value="NOP5NT"/>
    <property type="match status" value="1"/>
</dbReference>
<dbReference type="AlphaFoldDB" id="A0A084B8C8"/>
<dbReference type="GO" id="GO:0032040">
    <property type="term" value="C:small-subunit processome"/>
    <property type="evidence" value="ECO:0007669"/>
    <property type="project" value="InterPro"/>
</dbReference>
<accession>A0A084B8C8</accession>
<proteinExistence type="inferred from homology"/>
<feature type="domain" description="Nop" evidence="7">
    <location>
        <begin position="312"/>
        <end position="430"/>
    </location>
</feature>
<dbReference type="Gene3D" id="1.10.246.90">
    <property type="entry name" value="Nop domain"/>
    <property type="match status" value="1"/>
</dbReference>
<reference evidence="8 9" key="1">
    <citation type="journal article" date="2014" name="BMC Genomics">
        <title>Comparative genome sequencing reveals chemotype-specific gene clusters in the toxigenic black mold Stachybotrys.</title>
        <authorList>
            <person name="Semeiks J."/>
            <person name="Borek D."/>
            <person name="Otwinowski Z."/>
            <person name="Grishin N.V."/>
        </authorList>
    </citation>
    <scope>NUCLEOTIDE SEQUENCE [LARGE SCALE GENOMIC DNA]</scope>
    <source>
        <strain evidence="9">CBS 109288 / IBT 7711</strain>
    </source>
</reference>
<name>A0A084B8C8_STACB</name>
<dbReference type="SUPFAM" id="SSF89124">
    <property type="entry name" value="Nop domain"/>
    <property type="match status" value="1"/>
</dbReference>
<evidence type="ECO:0000313" key="8">
    <source>
        <dbReference type="EMBL" id="KEY73807.1"/>
    </source>
</evidence>
<dbReference type="InterPro" id="IPR045056">
    <property type="entry name" value="Nop56/Nop58"/>
</dbReference>
<dbReference type="InterPro" id="IPR002687">
    <property type="entry name" value="Nop_dom"/>
</dbReference>
<feature type="compositionally biased region" description="Basic residues" evidence="6">
    <location>
        <begin position="564"/>
        <end position="573"/>
    </location>
</feature>
<dbReference type="InterPro" id="IPR012976">
    <property type="entry name" value="NOSIC"/>
</dbReference>
<feature type="compositionally biased region" description="Basic residues" evidence="6">
    <location>
        <begin position="481"/>
        <end position="497"/>
    </location>
</feature>
<dbReference type="GO" id="GO:0031428">
    <property type="term" value="C:box C/D methylation guide snoRNP complex"/>
    <property type="evidence" value="ECO:0007669"/>
    <property type="project" value="InterPro"/>
</dbReference>
<evidence type="ECO:0000256" key="1">
    <source>
        <dbReference type="ARBA" id="ARBA00004604"/>
    </source>
</evidence>
<organism evidence="8 9">
    <name type="scientific">Stachybotrys chartarum (strain CBS 109288 / IBT 7711)</name>
    <name type="common">Toxic black mold</name>
    <name type="synonym">Stilbospora chartarum</name>
    <dbReference type="NCBI Taxonomy" id="1280523"/>
    <lineage>
        <taxon>Eukaryota</taxon>
        <taxon>Fungi</taxon>
        <taxon>Dikarya</taxon>
        <taxon>Ascomycota</taxon>
        <taxon>Pezizomycotina</taxon>
        <taxon>Sordariomycetes</taxon>
        <taxon>Hypocreomycetidae</taxon>
        <taxon>Hypocreales</taxon>
        <taxon>Stachybotryaceae</taxon>
        <taxon>Stachybotrys</taxon>
    </lineage>
</organism>
<dbReference type="FunFam" id="1.10.246.90:FF:000001">
    <property type="entry name" value="Nucleolar protein 56"/>
    <property type="match status" value="1"/>
</dbReference>
<keyword evidence="9" id="KW-1185">Reference proteome</keyword>
<evidence type="ECO:0000256" key="6">
    <source>
        <dbReference type="SAM" id="MobiDB-lite"/>
    </source>
</evidence>